<evidence type="ECO:0000256" key="2">
    <source>
        <dbReference type="ARBA" id="ARBA00022801"/>
    </source>
</evidence>
<protein>
    <submittedName>
        <fullName evidence="4">Alpha/beta hydrolase</fullName>
    </submittedName>
</protein>
<accession>A0A847R5H3</accession>
<dbReference type="InterPro" id="IPR029058">
    <property type="entry name" value="AB_hydrolase_fold"/>
</dbReference>
<gene>
    <name evidence="4" type="ORF">HGG82_01350</name>
</gene>
<dbReference type="SUPFAM" id="SSF53474">
    <property type="entry name" value="alpha/beta-Hydrolases"/>
    <property type="match status" value="1"/>
</dbReference>
<dbReference type="AlphaFoldDB" id="A0A847R5H3"/>
<dbReference type="PANTHER" id="PTHR43798:SF14">
    <property type="entry name" value="SERINE HYDROLASE-LIKE PROTEIN DDB_G0286239"/>
    <property type="match status" value="1"/>
</dbReference>
<sequence>MGNEIVYQLPHTEIAGLQWLPKNASALKILSLHGWLDNAESFSNLSPHLANFSHTAIDFAGHGLSIHRPAGSFYHLWDHVLDVVSILNQSKQSVWLIGHSMGGAVAMLVAAIAPDKVRGLIVLDNMGPLSASPSERVVNLQRSVNKMLKYRLGKDTRYPTKEAMVLARMEGFTSLSRLASTILVDRGARQNDEGGWVWRHDGKLTFPSPFRMDEEGVEAFIQEIKCPTLALVANNGIYQDNRLLVDKRAAQFPWIKLKWLDGNHHFHLEPDSCALVAAEIQQFIDQN</sequence>
<evidence type="ECO:0000256" key="1">
    <source>
        <dbReference type="ARBA" id="ARBA00008645"/>
    </source>
</evidence>
<dbReference type="RefSeq" id="WP_168822242.1">
    <property type="nucleotide sequence ID" value="NZ_CP073013.1"/>
</dbReference>
<comment type="caution">
    <text evidence="4">The sequence shown here is derived from an EMBL/GenBank/DDBJ whole genome shotgun (WGS) entry which is preliminary data.</text>
</comment>
<name>A0A847R5H3_9GAMM</name>
<keyword evidence="5" id="KW-1185">Reference proteome</keyword>
<keyword evidence="2 4" id="KW-0378">Hydrolase</keyword>
<reference evidence="4 5" key="1">
    <citation type="submission" date="2020-04" db="EMBL/GenBank/DDBJ databases">
        <title>Marinomonas sp. M1K-6 isolated from the deep seawater of the Mariana Trench.</title>
        <authorList>
            <person name="Li Y."/>
        </authorList>
    </citation>
    <scope>NUCLEOTIDE SEQUENCE [LARGE SCALE GENOMIC DNA]</scope>
    <source>
        <strain evidence="4 5">M1K-6</strain>
    </source>
</reference>
<evidence type="ECO:0000259" key="3">
    <source>
        <dbReference type="Pfam" id="PF00561"/>
    </source>
</evidence>
<evidence type="ECO:0000313" key="4">
    <source>
        <dbReference type="EMBL" id="NLQ16267.1"/>
    </source>
</evidence>
<dbReference type="EMBL" id="JABAEK010000001">
    <property type="protein sequence ID" value="NLQ16267.1"/>
    <property type="molecule type" value="Genomic_DNA"/>
</dbReference>
<dbReference type="InterPro" id="IPR000073">
    <property type="entry name" value="AB_hydrolase_1"/>
</dbReference>
<dbReference type="GO" id="GO:0016020">
    <property type="term" value="C:membrane"/>
    <property type="evidence" value="ECO:0007669"/>
    <property type="project" value="TreeGrafter"/>
</dbReference>
<dbReference type="Gene3D" id="3.40.50.1820">
    <property type="entry name" value="alpha/beta hydrolase"/>
    <property type="match status" value="1"/>
</dbReference>
<dbReference type="InterPro" id="IPR050266">
    <property type="entry name" value="AB_hydrolase_sf"/>
</dbReference>
<dbReference type="PRINTS" id="PR00111">
    <property type="entry name" value="ABHYDROLASE"/>
</dbReference>
<dbReference type="Pfam" id="PF00561">
    <property type="entry name" value="Abhydrolase_1"/>
    <property type="match status" value="1"/>
</dbReference>
<comment type="similarity">
    <text evidence="1">Belongs to the AB hydrolase superfamily.</text>
</comment>
<dbReference type="Proteomes" id="UP000586067">
    <property type="component" value="Unassembled WGS sequence"/>
</dbReference>
<dbReference type="GO" id="GO:0016787">
    <property type="term" value="F:hydrolase activity"/>
    <property type="evidence" value="ECO:0007669"/>
    <property type="project" value="UniProtKB-KW"/>
</dbReference>
<dbReference type="PANTHER" id="PTHR43798">
    <property type="entry name" value="MONOACYLGLYCEROL LIPASE"/>
    <property type="match status" value="1"/>
</dbReference>
<organism evidence="4 5">
    <name type="scientific">Marinomonas profundi</name>
    <dbReference type="NCBI Taxonomy" id="2726122"/>
    <lineage>
        <taxon>Bacteria</taxon>
        <taxon>Pseudomonadati</taxon>
        <taxon>Pseudomonadota</taxon>
        <taxon>Gammaproteobacteria</taxon>
        <taxon>Oceanospirillales</taxon>
        <taxon>Oceanospirillaceae</taxon>
        <taxon>Marinomonas</taxon>
    </lineage>
</organism>
<feature type="domain" description="AB hydrolase-1" evidence="3">
    <location>
        <begin position="30"/>
        <end position="133"/>
    </location>
</feature>
<proteinExistence type="inferred from homology"/>
<evidence type="ECO:0000313" key="5">
    <source>
        <dbReference type="Proteomes" id="UP000586067"/>
    </source>
</evidence>